<dbReference type="Gene3D" id="1.10.10.10">
    <property type="entry name" value="Winged helix-like DNA-binding domain superfamily/Winged helix DNA-binding domain"/>
    <property type="match status" value="1"/>
</dbReference>
<dbReference type="Gene3D" id="3.40.50.2300">
    <property type="match status" value="1"/>
</dbReference>
<evidence type="ECO:0000256" key="3">
    <source>
        <dbReference type="ARBA" id="ARBA00023163"/>
    </source>
</evidence>
<dbReference type="Pfam" id="PF00072">
    <property type="entry name" value="Response_reg"/>
    <property type="match status" value="1"/>
</dbReference>
<evidence type="ECO:0000256" key="6">
    <source>
        <dbReference type="SAM" id="MobiDB-lite"/>
    </source>
</evidence>
<dbReference type="SUPFAM" id="SSF46894">
    <property type="entry name" value="C-terminal effector domain of the bipartite response regulators"/>
    <property type="match status" value="1"/>
</dbReference>
<dbReference type="InterPro" id="IPR036388">
    <property type="entry name" value="WH-like_DNA-bd_sf"/>
</dbReference>
<keyword evidence="3" id="KW-0804">Transcription</keyword>
<dbReference type="GO" id="GO:0006355">
    <property type="term" value="P:regulation of DNA-templated transcription"/>
    <property type="evidence" value="ECO:0007669"/>
    <property type="project" value="InterPro"/>
</dbReference>
<accession>A0A6J5EWL0</accession>
<proteinExistence type="predicted"/>
<evidence type="ECO:0000256" key="4">
    <source>
        <dbReference type="PROSITE-ProRule" id="PRU00169"/>
    </source>
</evidence>
<dbReference type="InterPro" id="IPR001867">
    <property type="entry name" value="OmpR/PhoB-type_DNA-bd"/>
</dbReference>
<dbReference type="SMART" id="SM00448">
    <property type="entry name" value="REC"/>
    <property type="match status" value="1"/>
</dbReference>
<protein>
    <submittedName>
        <fullName evidence="9">Response regulator ArlR</fullName>
    </submittedName>
</protein>
<evidence type="ECO:0000256" key="5">
    <source>
        <dbReference type="PROSITE-ProRule" id="PRU01091"/>
    </source>
</evidence>
<dbReference type="Pfam" id="PF00486">
    <property type="entry name" value="Trans_reg_C"/>
    <property type="match status" value="1"/>
</dbReference>
<dbReference type="GO" id="GO:0000156">
    <property type="term" value="F:phosphorelay response regulator activity"/>
    <property type="evidence" value="ECO:0007669"/>
    <property type="project" value="TreeGrafter"/>
</dbReference>
<sequence>MKLLPAVPMRILLVEDDVAHHALLNAWLKAEGYHVDAFHNGLEAQQYLADHWADLAILDWDVPGVAGDRLLHKIRGRSQSSMAVIFQTVHADESDIVQILDAGADDYLIKPFDRQVLLARVRALLRRATPASAQGRRMMLKDAVLDQHARALVIADVAHPLGTKEFDILWHLARHQGAVVLRQDLMSVVWGWDAAVQSRSVDMYVSRLRAKLKAVGLGWNVQSVYATGYRLTLNPDAPDAAAADVPDTPAASSAAGQPQDPDAAPDSGSRSPS</sequence>
<dbReference type="GO" id="GO:0000976">
    <property type="term" value="F:transcription cis-regulatory region binding"/>
    <property type="evidence" value="ECO:0007669"/>
    <property type="project" value="TreeGrafter"/>
</dbReference>
<dbReference type="InterPro" id="IPR001789">
    <property type="entry name" value="Sig_transdc_resp-reg_receiver"/>
</dbReference>
<keyword evidence="2 5" id="KW-0238">DNA-binding</keyword>
<evidence type="ECO:0000259" key="8">
    <source>
        <dbReference type="PROSITE" id="PS51755"/>
    </source>
</evidence>
<dbReference type="InterPro" id="IPR016032">
    <property type="entry name" value="Sig_transdc_resp-reg_C-effctor"/>
</dbReference>
<evidence type="ECO:0000313" key="9">
    <source>
        <dbReference type="EMBL" id="CAB3769435.1"/>
    </source>
</evidence>
<evidence type="ECO:0000259" key="7">
    <source>
        <dbReference type="PROSITE" id="PS50110"/>
    </source>
</evidence>
<reference evidence="9 10" key="1">
    <citation type="submission" date="2020-04" db="EMBL/GenBank/DDBJ databases">
        <authorList>
            <person name="De Canck E."/>
        </authorList>
    </citation>
    <scope>NUCLEOTIDE SEQUENCE [LARGE SCALE GENOMIC DNA]</scope>
    <source>
        <strain evidence="9 10">LMG 29739</strain>
    </source>
</reference>
<keyword evidence="10" id="KW-1185">Reference proteome</keyword>
<feature type="modified residue" description="4-aspartylphosphate" evidence="4">
    <location>
        <position position="59"/>
    </location>
</feature>
<feature type="domain" description="OmpR/PhoB-type" evidence="8">
    <location>
        <begin position="135"/>
        <end position="233"/>
    </location>
</feature>
<dbReference type="EMBL" id="CADIKF010000063">
    <property type="protein sequence ID" value="CAB3769435.1"/>
    <property type="molecule type" value="Genomic_DNA"/>
</dbReference>
<dbReference type="CDD" id="cd00383">
    <property type="entry name" value="trans_reg_C"/>
    <property type="match status" value="1"/>
</dbReference>
<dbReference type="AlphaFoldDB" id="A0A6J5EWL0"/>
<feature type="domain" description="Response regulatory" evidence="7">
    <location>
        <begin position="10"/>
        <end position="125"/>
    </location>
</feature>
<dbReference type="GO" id="GO:0032993">
    <property type="term" value="C:protein-DNA complex"/>
    <property type="evidence" value="ECO:0007669"/>
    <property type="project" value="TreeGrafter"/>
</dbReference>
<dbReference type="RefSeq" id="WP_175114681.1">
    <property type="nucleotide sequence ID" value="NZ_CADIKF010000063.1"/>
</dbReference>
<dbReference type="Gene3D" id="6.10.250.690">
    <property type="match status" value="1"/>
</dbReference>
<feature type="DNA-binding region" description="OmpR/PhoB-type" evidence="5">
    <location>
        <begin position="135"/>
        <end position="233"/>
    </location>
</feature>
<dbReference type="PROSITE" id="PS51755">
    <property type="entry name" value="OMPR_PHOB"/>
    <property type="match status" value="1"/>
</dbReference>
<keyword evidence="1" id="KW-0805">Transcription regulation</keyword>
<dbReference type="GO" id="GO:0005829">
    <property type="term" value="C:cytosol"/>
    <property type="evidence" value="ECO:0007669"/>
    <property type="project" value="TreeGrafter"/>
</dbReference>
<evidence type="ECO:0000313" key="10">
    <source>
        <dbReference type="Proteomes" id="UP000494329"/>
    </source>
</evidence>
<organism evidence="9 10">
    <name type="scientific">Paraburkholderia solisilvae</name>
    <dbReference type="NCBI Taxonomy" id="624376"/>
    <lineage>
        <taxon>Bacteria</taxon>
        <taxon>Pseudomonadati</taxon>
        <taxon>Pseudomonadota</taxon>
        <taxon>Betaproteobacteria</taxon>
        <taxon>Burkholderiales</taxon>
        <taxon>Burkholderiaceae</taxon>
        <taxon>Paraburkholderia</taxon>
    </lineage>
</organism>
<dbReference type="SUPFAM" id="SSF52172">
    <property type="entry name" value="CheY-like"/>
    <property type="match status" value="1"/>
</dbReference>
<gene>
    <name evidence="9" type="primary">arlR</name>
    <name evidence="9" type="ORF">LMG29739_05546</name>
</gene>
<dbReference type="PANTHER" id="PTHR48111">
    <property type="entry name" value="REGULATOR OF RPOS"/>
    <property type="match status" value="1"/>
</dbReference>
<dbReference type="InterPro" id="IPR011006">
    <property type="entry name" value="CheY-like_superfamily"/>
</dbReference>
<dbReference type="Proteomes" id="UP000494329">
    <property type="component" value="Unassembled WGS sequence"/>
</dbReference>
<dbReference type="PROSITE" id="PS50110">
    <property type="entry name" value="RESPONSE_REGULATORY"/>
    <property type="match status" value="1"/>
</dbReference>
<dbReference type="PANTHER" id="PTHR48111:SF67">
    <property type="entry name" value="TRANSCRIPTIONAL REGULATORY PROTEIN TCTD"/>
    <property type="match status" value="1"/>
</dbReference>
<feature type="region of interest" description="Disordered" evidence="6">
    <location>
        <begin position="236"/>
        <end position="273"/>
    </location>
</feature>
<evidence type="ECO:0000256" key="1">
    <source>
        <dbReference type="ARBA" id="ARBA00023015"/>
    </source>
</evidence>
<name>A0A6J5EWL0_9BURK</name>
<evidence type="ECO:0000256" key="2">
    <source>
        <dbReference type="ARBA" id="ARBA00023125"/>
    </source>
</evidence>
<dbReference type="InterPro" id="IPR039420">
    <property type="entry name" value="WalR-like"/>
</dbReference>
<keyword evidence="4" id="KW-0597">Phosphoprotein</keyword>
<dbReference type="SMART" id="SM00862">
    <property type="entry name" value="Trans_reg_C"/>
    <property type="match status" value="1"/>
</dbReference>